<keyword evidence="3" id="KW-1185">Reference proteome</keyword>
<dbReference type="InterPro" id="IPR012340">
    <property type="entry name" value="NA-bd_OB-fold"/>
</dbReference>
<dbReference type="GO" id="GO:0000932">
    <property type="term" value="C:P-body"/>
    <property type="evidence" value="ECO:0007669"/>
    <property type="project" value="TreeGrafter"/>
</dbReference>
<dbReference type="Gene3D" id="2.40.50.700">
    <property type="match status" value="1"/>
</dbReference>
<dbReference type="SMART" id="SM00955">
    <property type="entry name" value="RNB"/>
    <property type="match status" value="1"/>
</dbReference>
<dbReference type="PANTHER" id="PTHR23355:SF9">
    <property type="entry name" value="DIS3-LIKE EXONUCLEASE 2"/>
    <property type="match status" value="1"/>
</dbReference>
<dbReference type="GO" id="GO:0010587">
    <property type="term" value="P:miRNA catabolic process"/>
    <property type="evidence" value="ECO:0007669"/>
    <property type="project" value="TreeGrafter"/>
</dbReference>
<dbReference type="GO" id="GO:0006402">
    <property type="term" value="P:mRNA catabolic process"/>
    <property type="evidence" value="ECO:0007669"/>
    <property type="project" value="TreeGrafter"/>
</dbReference>
<organism evidence="3 4">
    <name type="scientific">Meloidogyne floridensis</name>
    <dbReference type="NCBI Taxonomy" id="298350"/>
    <lineage>
        <taxon>Eukaryota</taxon>
        <taxon>Metazoa</taxon>
        <taxon>Ecdysozoa</taxon>
        <taxon>Nematoda</taxon>
        <taxon>Chromadorea</taxon>
        <taxon>Rhabditida</taxon>
        <taxon>Tylenchina</taxon>
        <taxon>Tylenchomorpha</taxon>
        <taxon>Tylenchoidea</taxon>
        <taxon>Meloidogynidae</taxon>
        <taxon>Meloidogyninae</taxon>
        <taxon>Meloidogyne</taxon>
    </lineage>
</organism>
<feature type="compositionally biased region" description="Low complexity" evidence="1">
    <location>
        <begin position="32"/>
        <end position="47"/>
    </location>
</feature>
<evidence type="ECO:0000313" key="3">
    <source>
        <dbReference type="Proteomes" id="UP000887560"/>
    </source>
</evidence>
<dbReference type="InterPro" id="IPR041093">
    <property type="entry name" value="Dis3l2-like_C"/>
</dbReference>
<dbReference type="SUPFAM" id="SSF50249">
    <property type="entry name" value="Nucleic acid-binding proteins"/>
    <property type="match status" value="2"/>
</dbReference>
<name>A0A915P3H2_9BILA</name>
<evidence type="ECO:0000313" key="4">
    <source>
        <dbReference type="WBParaSite" id="scf7180000422359.g8830"/>
    </source>
</evidence>
<dbReference type="GO" id="GO:0003723">
    <property type="term" value="F:RNA binding"/>
    <property type="evidence" value="ECO:0007669"/>
    <property type="project" value="InterPro"/>
</dbReference>
<dbReference type="InterPro" id="IPR001900">
    <property type="entry name" value="RNase_II/R"/>
</dbReference>
<dbReference type="Gene3D" id="2.40.50.690">
    <property type="match status" value="1"/>
</dbReference>
<reference evidence="4" key="1">
    <citation type="submission" date="2022-11" db="UniProtKB">
        <authorList>
            <consortium name="WormBaseParasite"/>
        </authorList>
    </citation>
    <scope>IDENTIFICATION</scope>
</reference>
<dbReference type="Proteomes" id="UP000887560">
    <property type="component" value="Unplaced"/>
</dbReference>
<dbReference type="InterPro" id="IPR041505">
    <property type="entry name" value="Dis3_CSD2"/>
</dbReference>
<dbReference type="WBParaSite" id="scf7180000422359.g8830">
    <property type="protein sequence ID" value="scf7180000422359.g8830"/>
    <property type="gene ID" value="scf7180000422359.g8830"/>
</dbReference>
<feature type="region of interest" description="Disordered" evidence="1">
    <location>
        <begin position="1"/>
        <end position="50"/>
    </location>
</feature>
<dbReference type="Pfam" id="PF17849">
    <property type="entry name" value="OB_Dis3"/>
    <property type="match status" value="1"/>
</dbReference>
<sequence>MSVIEVTYKPYKEKKVKSSKKNKKSAKEESSTNDNSSVSSTPNNNNVGKNTGFRYPAYLSEEEVKEGLENGSLIEGILRVNQRNTEQCFVDNPDGDGHNELLILGPQDRNRGLHGDLVAVKLKSKEFCPRFPHAKYHRISDLDNCCSIVKEKHLIKSAQVVAILEKNASRRVVGHIRPMYSSTAHFIFVPVDSRVPRILIPIKRAPTGFYDRPQDFEKFLYLAQLQEWEDDCINPRGKLLDNLGKAGDVNAEHLALLLVNGVDVREYESHTHVMKDLRDRLVKLGVEYVEVKSEEVVEKIVESEGKNKKKEKNKGKIIPVLNGEKTPVLNPKAEDKNGKKNTIEKKLIPILNIDPKEFDYRRDFRKEVVVTIDPLTARDLDDALHIKRIKGENGEEDCWEVGVHIADVAYFLPIDTEVNSWARSRGTTVYLVHKAIPMLPSDLCEHLCSLNPGVERLTFSIVWTMDDEANILSTWFGRSVIKSCSKLSYEHAQDIIENPKKQFAIVELPKIHDEIKIHQIKKTITNLNFIAKKLKRKRFGRGGLKFDLPKLRFDLEQINKDEKGNLSGTWIPRGLRLDQRKDSNFLVEELMLLANMEVAQRLYKYYDDRAMLRRHPTPKRKELKNMVEKCAKLGIKIDSTNSKTLGESIEEFTKVEQYAYTVAPALNQLLIKCMNFAQYFCTGAVDGPADFSHYGLGVDLKKYFLFFCEFFFQKFFFFFSYTHFTSPIRRYPDIIVHRLLAASLNYTADPGYSVKQLNGIAMRANSTKACAKMCSETSADIFFGSFIREYGGMEVVGVVMALFDECFDLLLIKYGIVKRIYLKKQKFLNRIYHGKLTKNGPVTLVLWFNEEAKNYFSGKDETMANNKIRREECLPNLDKKIDNLLRNVEEDEEDGESDGNGVVVVEGIGESEEDEERGKNGGGGKRIKEDVYEEVPSWVKDLQPEERQTINCMCVVRVKLVNVKDTLRYEANLIPTPDSNPLTWVDAKQHMDE</sequence>
<dbReference type="PANTHER" id="PTHR23355">
    <property type="entry name" value="RIBONUCLEASE"/>
    <property type="match status" value="1"/>
</dbReference>
<feature type="compositionally biased region" description="Basic residues" evidence="1">
    <location>
        <begin position="12"/>
        <end position="24"/>
    </location>
</feature>
<dbReference type="Gene3D" id="2.40.50.140">
    <property type="entry name" value="Nucleic acid-binding proteins"/>
    <property type="match status" value="1"/>
</dbReference>
<feature type="domain" description="RNB" evidence="2">
    <location>
        <begin position="361"/>
        <end position="746"/>
    </location>
</feature>
<proteinExistence type="predicted"/>
<dbReference type="Pfam" id="PF00773">
    <property type="entry name" value="RNB"/>
    <property type="match status" value="1"/>
</dbReference>
<dbReference type="InterPro" id="IPR050180">
    <property type="entry name" value="RNR_Ribonuclease"/>
</dbReference>
<protein>
    <submittedName>
        <fullName evidence="4">Ribonuclease II/R domain-containing protein</fullName>
    </submittedName>
</protein>
<dbReference type="AlphaFoldDB" id="A0A915P3H2"/>
<dbReference type="GO" id="GO:0000175">
    <property type="term" value="F:3'-5'-RNA exonuclease activity"/>
    <property type="evidence" value="ECO:0007669"/>
    <property type="project" value="TreeGrafter"/>
</dbReference>
<dbReference type="Pfam" id="PF17877">
    <property type="entry name" value="Dis3l2_C_term"/>
    <property type="match status" value="1"/>
</dbReference>
<evidence type="ECO:0000259" key="2">
    <source>
        <dbReference type="SMART" id="SM00955"/>
    </source>
</evidence>
<accession>A0A915P3H2</accession>
<evidence type="ECO:0000256" key="1">
    <source>
        <dbReference type="SAM" id="MobiDB-lite"/>
    </source>
</evidence>